<reference evidence="8 9" key="1">
    <citation type="submission" date="2017-11" db="EMBL/GenBank/DDBJ databases">
        <title>Genomic Encyclopedia of Archaeal and Bacterial Type Strains, Phase II (KMG-II): From Individual Species to Whole Genera.</title>
        <authorList>
            <person name="Goeker M."/>
        </authorList>
    </citation>
    <scope>NUCLEOTIDE SEQUENCE [LARGE SCALE GENOMIC DNA]</scope>
    <source>
        <strain evidence="8 9">DSM 27763</strain>
    </source>
</reference>
<dbReference type="InterPro" id="IPR001041">
    <property type="entry name" value="2Fe-2S_ferredoxin-type"/>
</dbReference>
<dbReference type="PROSITE" id="PS00197">
    <property type="entry name" value="2FE2S_FER_1"/>
    <property type="match status" value="1"/>
</dbReference>
<dbReference type="InterPro" id="IPR036856">
    <property type="entry name" value="Ald_Oxase/Xan_DH_a/b_sf"/>
</dbReference>
<dbReference type="RefSeq" id="WP_039345395.1">
    <property type="nucleotide sequence ID" value="NZ_PGEZ01000001.1"/>
</dbReference>
<dbReference type="PANTHER" id="PTHR11908">
    <property type="entry name" value="XANTHINE DEHYDROGENASE"/>
    <property type="match status" value="1"/>
</dbReference>
<dbReference type="SUPFAM" id="SSF54665">
    <property type="entry name" value="CO dehydrogenase molybdoprotein N-domain-like"/>
    <property type="match status" value="1"/>
</dbReference>
<feature type="compositionally biased region" description="Low complexity" evidence="6">
    <location>
        <begin position="290"/>
        <end position="303"/>
    </location>
</feature>
<dbReference type="Pfam" id="PF02738">
    <property type="entry name" value="MoCoBD_1"/>
    <property type="match status" value="1"/>
</dbReference>
<keyword evidence="5" id="KW-0408">Iron</keyword>
<dbReference type="InterPro" id="IPR002888">
    <property type="entry name" value="2Fe-2S-bd"/>
</dbReference>
<dbReference type="SMART" id="SM01008">
    <property type="entry name" value="Ald_Xan_dh_C"/>
    <property type="match status" value="1"/>
</dbReference>
<dbReference type="GO" id="GO:0005506">
    <property type="term" value="F:iron ion binding"/>
    <property type="evidence" value="ECO:0007669"/>
    <property type="project" value="InterPro"/>
</dbReference>
<dbReference type="AlphaFoldDB" id="A0A0B2BK27"/>
<evidence type="ECO:0000256" key="1">
    <source>
        <dbReference type="ARBA" id="ARBA00006849"/>
    </source>
</evidence>
<evidence type="ECO:0000259" key="7">
    <source>
        <dbReference type="PROSITE" id="PS51085"/>
    </source>
</evidence>
<name>A0A0B2BK27_9ACTN</name>
<dbReference type="InterPro" id="IPR006058">
    <property type="entry name" value="2Fe2S_fd_BS"/>
</dbReference>
<dbReference type="Proteomes" id="UP000230842">
    <property type="component" value="Unassembled WGS sequence"/>
</dbReference>
<feature type="region of interest" description="Disordered" evidence="6">
    <location>
        <begin position="284"/>
        <end position="303"/>
    </location>
</feature>
<sequence>MSIRVNGAEVDAHPEAGRCLRTFLRDVGCGDVKKGCDAGDCGACTVLLDDVPVHSCITPAVRAVGRDVTTAAGLSPGEDTADVARRFREAQGFQCGFCTSGMVTTAACLSEADGDDLERLLKQNLCRCTGYRAIRDAIAGRRNTEPDDVEGPVGRSIGSAAGPDLVRGRARFTLDDPPAGLLHAAVVRSPHPHARILEVDTAAALSRPGVVAVLTHHDVPDVAFSTARHHHRTDDPLDTRVLDSRVRFVGQRVALVVAETPQDAQRAVRDVAVRYEPLQAVTDPEAARRPGAPLLHADAPDDAGIADPARNVVARIDSEIGDVDAALAGAAHLVEATFSTGRVQATHLETHGAVGWLEGETLVVRTSSQVPYLVRDELALLLGRDPTTVRVETTRVGGGFGAKQEMLVEDLVALAVLRTGRPVQLELSRTEQLTATTTRHPMRIRVRAGADADGRLCALDVDVLSDTGAYGNHGPGVLFHGCNESIAIYRCAAKRVRGEAVYTNTVPAGAFRGYGLGQVVFALEQVVDELGRRAGLDPFETRARNVVLPGDPMVAWSTEPDDVVYGSHGALECLRLASDRLESHAPPPGPQWRVGRGVALAMIDTIPPRGHRGEATVRLLPGGTYEARCGTAEFGNGSTTTHLQLVAQTLATTTARVRLVHGTTASVGHDTGAFGSTGIVVAGAALQAAARDLAEQLVAAAAARVGGDPGSARLESDAVVVDATRVPLADLVATDDGPLVGRGHADGSPRSVAFNVQAFEVAVDVESGEVRILGSVHAADAGVVLNPEQCRGQIEGGIAQGIGTALYEEVVVGADGVVRTPVLRTYHVPQIGDVPSTDVLFATTYDTVGPQGAKSMSESPYNPVAPALANAIRDAVGVRMTELPMSRDRVWRAIAAQSQS</sequence>
<dbReference type="GO" id="GO:0051537">
    <property type="term" value="F:2 iron, 2 sulfur cluster binding"/>
    <property type="evidence" value="ECO:0007669"/>
    <property type="project" value="InterPro"/>
</dbReference>
<dbReference type="PROSITE" id="PS51085">
    <property type="entry name" value="2FE2S_FER_2"/>
    <property type="match status" value="1"/>
</dbReference>
<dbReference type="SUPFAM" id="SSF47741">
    <property type="entry name" value="CO dehydrogenase ISP C-domain like"/>
    <property type="match status" value="1"/>
</dbReference>
<dbReference type="InterPro" id="IPR037165">
    <property type="entry name" value="AldOxase/xan_DH_Mopterin-bd_sf"/>
</dbReference>
<keyword evidence="3" id="KW-0479">Metal-binding</keyword>
<dbReference type="SUPFAM" id="SSF54292">
    <property type="entry name" value="2Fe-2S ferredoxin-like"/>
    <property type="match status" value="1"/>
</dbReference>
<accession>A0A0B2BK27</accession>
<feature type="domain" description="2Fe-2S ferredoxin-type" evidence="7">
    <location>
        <begin position="1"/>
        <end position="74"/>
    </location>
</feature>
<keyword evidence="2" id="KW-0500">Molybdenum</keyword>
<dbReference type="EMBL" id="PGEZ01000001">
    <property type="protein sequence ID" value="PJJ58341.1"/>
    <property type="molecule type" value="Genomic_DNA"/>
</dbReference>
<dbReference type="InterPro" id="IPR016208">
    <property type="entry name" value="Ald_Oxase/xanthine_DH-like"/>
</dbReference>
<dbReference type="InterPro" id="IPR000674">
    <property type="entry name" value="Ald_Oxase/Xan_DH_a/b"/>
</dbReference>
<dbReference type="Pfam" id="PF20256">
    <property type="entry name" value="MoCoBD_2"/>
    <property type="match status" value="1"/>
</dbReference>
<evidence type="ECO:0000256" key="5">
    <source>
        <dbReference type="ARBA" id="ARBA00023004"/>
    </source>
</evidence>
<dbReference type="Gene3D" id="1.10.150.120">
    <property type="entry name" value="[2Fe-2S]-binding domain"/>
    <property type="match status" value="1"/>
</dbReference>
<comment type="caution">
    <text evidence="8">The sequence shown here is derived from an EMBL/GenBank/DDBJ whole genome shotgun (WGS) entry which is preliminary data.</text>
</comment>
<organism evidence="8 9">
    <name type="scientific">Mumia flava</name>
    <dbReference type="NCBI Taxonomy" id="1348852"/>
    <lineage>
        <taxon>Bacteria</taxon>
        <taxon>Bacillati</taxon>
        <taxon>Actinomycetota</taxon>
        <taxon>Actinomycetes</taxon>
        <taxon>Propionibacteriales</taxon>
        <taxon>Nocardioidaceae</taxon>
        <taxon>Mumia</taxon>
    </lineage>
</organism>
<keyword evidence="4" id="KW-0560">Oxidoreductase</keyword>
<protein>
    <submittedName>
        <fullName evidence="8">CO/xanthine dehydrogenase Mo-binding subunit</fullName>
    </submittedName>
</protein>
<evidence type="ECO:0000256" key="3">
    <source>
        <dbReference type="ARBA" id="ARBA00022723"/>
    </source>
</evidence>
<evidence type="ECO:0000313" key="8">
    <source>
        <dbReference type="EMBL" id="PJJ58341.1"/>
    </source>
</evidence>
<evidence type="ECO:0000256" key="6">
    <source>
        <dbReference type="SAM" id="MobiDB-lite"/>
    </source>
</evidence>
<evidence type="ECO:0000313" key="9">
    <source>
        <dbReference type="Proteomes" id="UP000230842"/>
    </source>
</evidence>
<keyword evidence="9" id="KW-1185">Reference proteome</keyword>
<dbReference type="GO" id="GO:0016491">
    <property type="term" value="F:oxidoreductase activity"/>
    <property type="evidence" value="ECO:0007669"/>
    <property type="project" value="UniProtKB-KW"/>
</dbReference>
<dbReference type="InterPro" id="IPR036010">
    <property type="entry name" value="2Fe-2S_ferredoxin-like_sf"/>
</dbReference>
<proteinExistence type="inferred from homology"/>
<dbReference type="PANTHER" id="PTHR11908:SF132">
    <property type="entry name" value="ALDEHYDE OXIDASE 1-RELATED"/>
    <property type="match status" value="1"/>
</dbReference>
<evidence type="ECO:0000256" key="2">
    <source>
        <dbReference type="ARBA" id="ARBA00022505"/>
    </source>
</evidence>
<dbReference type="InterPro" id="IPR036884">
    <property type="entry name" value="2Fe-2S-bd_dom_sf"/>
</dbReference>
<dbReference type="InterPro" id="IPR008274">
    <property type="entry name" value="AldOxase/xan_DH_MoCoBD1"/>
</dbReference>
<dbReference type="InterPro" id="IPR046867">
    <property type="entry name" value="AldOxase/xan_DH_MoCoBD2"/>
</dbReference>
<dbReference type="OrthoDB" id="9758509at2"/>
<dbReference type="SUPFAM" id="SSF56003">
    <property type="entry name" value="Molybdenum cofactor-binding domain"/>
    <property type="match status" value="1"/>
</dbReference>
<dbReference type="Gene3D" id="3.90.1170.50">
    <property type="entry name" value="Aldehyde oxidase/xanthine dehydrogenase, a/b hammerhead"/>
    <property type="match status" value="1"/>
</dbReference>
<dbReference type="Gene3D" id="3.10.20.30">
    <property type="match status" value="1"/>
</dbReference>
<comment type="similarity">
    <text evidence="1">Belongs to the xanthine dehydrogenase family.</text>
</comment>
<gene>
    <name evidence="8" type="ORF">CLV56_2592</name>
</gene>
<evidence type="ECO:0000256" key="4">
    <source>
        <dbReference type="ARBA" id="ARBA00023002"/>
    </source>
</evidence>
<dbReference type="Pfam" id="PF01799">
    <property type="entry name" value="Fer2_2"/>
    <property type="match status" value="1"/>
</dbReference>
<dbReference type="Pfam" id="PF01315">
    <property type="entry name" value="Ald_Xan_dh_C"/>
    <property type="match status" value="1"/>
</dbReference>
<dbReference type="Gene3D" id="3.30.365.10">
    <property type="entry name" value="Aldehyde oxidase/xanthine dehydrogenase, molybdopterin binding domain"/>
    <property type="match status" value="4"/>
</dbReference>
<dbReference type="InterPro" id="IPR012675">
    <property type="entry name" value="Beta-grasp_dom_sf"/>
</dbReference>